<evidence type="ECO:0000313" key="1">
    <source>
        <dbReference type="EMBL" id="MBB3880857.1"/>
    </source>
</evidence>
<dbReference type="AlphaFoldDB" id="A0A7W6F4E4"/>
<dbReference type="EMBL" id="JACIDH010000023">
    <property type="protein sequence ID" value="MBB3880857.1"/>
    <property type="molecule type" value="Genomic_DNA"/>
</dbReference>
<organism evidence="1 2">
    <name type="scientific">Sphingomonas pseudosanguinis</name>
    <dbReference type="NCBI Taxonomy" id="413712"/>
    <lineage>
        <taxon>Bacteria</taxon>
        <taxon>Pseudomonadati</taxon>
        <taxon>Pseudomonadota</taxon>
        <taxon>Alphaproteobacteria</taxon>
        <taxon>Sphingomonadales</taxon>
        <taxon>Sphingomonadaceae</taxon>
        <taxon>Sphingomonas</taxon>
    </lineage>
</organism>
<protein>
    <submittedName>
        <fullName evidence="1">Uncharacterized protein</fullName>
    </submittedName>
</protein>
<sequence length="163" mass="17535">MIWRIGIPIGLLVFTAAIPAATRKSDRAVRFPTTCAAIAPTDIALRPAIWLGDCVLGKADGLGILRMGGRPLHAFFAGRMKAGRPASGLLFDVDKSYWTARGFDAKGHVLIADGNYLKEQDQAWADAVRAARSVGDRFAKAGNAGSAAYYRRFASEIENGRPE</sequence>
<dbReference type="Proteomes" id="UP000538670">
    <property type="component" value="Unassembled WGS sequence"/>
</dbReference>
<accession>A0A7W6F4E4</accession>
<evidence type="ECO:0000313" key="2">
    <source>
        <dbReference type="Proteomes" id="UP000538670"/>
    </source>
</evidence>
<keyword evidence="2" id="KW-1185">Reference proteome</keyword>
<comment type="caution">
    <text evidence="1">The sequence shown here is derived from an EMBL/GenBank/DDBJ whole genome shotgun (WGS) entry which is preliminary data.</text>
</comment>
<dbReference type="RefSeq" id="WP_183952891.1">
    <property type="nucleotide sequence ID" value="NZ_JACIDH010000023.1"/>
</dbReference>
<proteinExistence type="predicted"/>
<name>A0A7W6F4E4_9SPHN</name>
<gene>
    <name evidence="1" type="ORF">GGR48_003309</name>
</gene>
<reference evidence="1 2" key="1">
    <citation type="submission" date="2020-08" db="EMBL/GenBank/DDBJ databases">
        <title>Genomic Encyclopedia of Type Strains, Phase IV (KMG-IV): sequencing the most valuable type-strain genomes for metagenomic binning, comparative biology and taxonomic classification.</title>
        <authorList>
            <person name="Goeker M."/>
        </authorList>
    </citation>
    <scope>NUCLEOTIDE SEQUENCE [LARGE SCALE GENOMIC DNA]</scope>
    <source>
        <strain evidence="1 2">DSM 19512</strain>
    </source>
</reference>